<proteinExistence type="predicted"/>
<dbReference type="Pfam" id="PF08808">
    <property type="entry name" value="RES"/>
    <property type="match status" value="1"/>
</dbReference>
<reference evidence="2" key="1">
    <citation type="submission" date="2022-04" db="EMBL/GenBank/DDBJ databases">
        <title>Whole genome sequence of Sphaerotilus sp. FB-5.</title>
        <authorList>
            <person name="Takeda M."/>
            <person name="Narihara S."/>
            <person name="Akimoto M."/>
            <person name="Akimoto R."/>
            <person name="Nishiyashiki S."/>
            <person name="Murakami T."/>
        </authorList>
    </citation>
    <scope>NUCLEOTIDE SEQUENCE</scope>
    <source>
        <strain evidence="2">FB-5</strain>
    </source>
</reference>
<name>A0ABM7YI04_9BURK</name>
<evidence type="ECO:0000313" key="2">
    <source>
        <dbReference type="EMBL" id="BDI03941.1"/>
    </source>
</evidence>
<protein>
    <recommendedName>
        <fullName evidence="1">RES domain-containing protein</fullName>
    </recommendedName>
</protein>
<accession>A0ABM7YI04</accession>
<keyword evidence="3" id="KW-1185">Reference proteome</keyword>
<organism evidence="2 3">
    <name type="scientific">Sphaerotilus microaerophilus</name>
    <dbReference type="NCBI Taxonomy" id="2914710"/>
    <lineage>
        <taxon>Bacteria</taxon>
        <taxon>Pseudomonadati</taxon>
        <taxon>Pseudomonadota</taxon>
        <taxon>Betaproteobacteria</taxon>
        <taxon>Burkholderiales</taxon>
        <taxon>Sphaerotilaceae</taxon>
        <taxon>Sphaerotilus</taxon>
    </lineage>
</organism>
<evidence type="ECO:0000313" key="3">
    <source>
        <dbReference type="Proteomes" id="UP001057498"/>
    </source>
</evidence>
<gene>
    <name evidence="2" type="ORF">CATMQ487_09110</name>
</gene>
<dbReference type="SMART" id="SM00953">
    <property type="entry name" value="RES"/>
    <property type="match status" value="1"/>
</dbReference>
<dbReference type="InterPro" id="IPR014914">
    <property type="entry name" value="RES_dom"/>
</dbReference>
<sequence>MTVPARGAATEAAPDPAADGSVLLWRIAAETRRHGADDLSGAGAALYPGRWNDIDQPVVYAATSMALAVLETVAHLDDGGLPLNRFLVEIRVPAAAWAAREALAATDLPATWAAIPAGRASVRLGSAWLASRRSPLLVLPSAVLPEERVALVNPAHPLAAGITARVLRRFEYRRVLRG</sequence>
<evidence type="ECO:0000259" key="1">
    <source>
        <dbReference type="SMART" id="SM00953"/>
    </source>
</evidence>
<feature type="domain" description="RES" evidence="1">
    <location>
        <begin position="38"/>
        <end position="166"/>
    </location>
</feature>
<dbReference type="Proteomes" id="UP001057498">
    <property type="component" value="Chromosome"/>
</dbReference>
<dbReference type="EMBL" id="AP025730">
    <property type="protein sequence ID" value="BDI03941.1"/>
    <property type="molecule type" value="Genomic_DNA"/>
</dbReference>